<keyword evidence="7 8" id="KW-0131">Cell cycle</keyword>
<feature type="binding site" evidence="7">
    <location>
        <begin position="117"/>
        <end position="123"/>
    </location>
    <ligand>
        <name>ATP</name>
        <dbReference type="ChEBI" id="CHEBI:30616"/>
    </ligand>
</feature>
<accession>A0ABV8V915</accession>
<sequence length="449" mass="47344">MSELIAKSTITAVVGLGVTGLSVARYLARKNSAFAMFDSRLAPAQLNAFQREFPNVEVFLGELSAEKLCQFDEIILSPGLSLKLPAIQAAKTAGVSVIGDIALFVREANAPIVGITGSNAKSTVTTLVGEMAIEAGLKVGVGGNLGTAALDLLADDAELYVLELSSFQLETTPKLSARVACILNMSDDHQDRYENFSAYHAAKQRVYYGAAAVVVNRADALTQPPMSAGLQLTSFGLNKPDFNQFGLIEQADQIYLAFQFEPLMPVSELKIQGKHNVANALAALAIGRAAGLPMASMLAALKKFKGLPHRCEWVADVRGVSYINDTKGTNVGATLAAIEGFAGAQHKLVLIAGGDGKGADFSPLKPAINRFARALVVIGRDAKAIAALAENDVQVAFASDMCDAVAQAHQLARSGDKVLLSPACASLDMFKNYIDRGEQFIAAVRGLSA</sequence>
<dbReference type="InterPro" id="IPR036615">
    <property type="entry name" value="Mur_ligase_C_dom_sf"/>
</dbReference>
<dbReference type="RefSeq" id="WP_290261576.1">
    <property type="nucleotide sequence ID" value="NZ_JAUFQG010000004.1"/>
</dbReference>
<feature type="domain" description="Mur ligase C-terminal" evidence="9">
    <location>
        <begin position="309"/>
        <end position="424"/>
    </location>
</feature>
<keyword evidence="7 8" id="KW-0132">Cell division</keyword>
<organism evidence="11 12">
    <name type="scientific">Simiduia curdlanivorans</name>
    <dbReference type="NCBI Taxonomy" id="1492769"/>
    <lineage>
        <taxon>Bacteria</taxon>
        <taxon>Pseudomonadati</taxon>
        <taxon>Pseudomonadota</taxon>
        <taxon>Gammaproteobacteria</taxon>
        <taxon>Cellvibrionales</taxon>
        <taxon>Cellvibrionaceae</taxon>
        <taxon>Simiduia</taxon>
    </lineage>
</organism>
<dbReference type="Gene3D" id="3.90.190.20">
    <property type="entry name" value="Mur ligase, C-terminal domain"/>
    <property type="match status" value="1"/>
</dbReference>
<comment type="subcellular location">
    <subcellularLocation>
        <location evidence="1 7 8">Cytoplasm</location>
    </subcellularLocation>
</comment>
<evidence type="ECO:0000259" key="9">
    <source>
        <dbReference type="Pfam" id="PF02875"/>
    </source>
</evidence>
<dbReference type="EC" id="6.3.2.9" evidence="7 8"/>
<protein>
    <recommendedName>
        <fullName evidence="7 8">UDP-N-acetylmuramoylalanine--D-glutamate ligase</fullName>
        <ecNumber evidence="7 8">6.3.2.9</ecNumber>
    </recommendedName>
    <alternativeName>
        <fullName evidence="7">D-glutamic acid-adding enzyme</fullName>
    </alternativeName>
    <alternativeName>
        <fullName evidence="7">UDP-N-acetylmuramoyl-L-alanyl-D-glutamate synthetase</fullName>
    </alternativeName>
</protein>
<dbReference type="InterPro" id="IPR013221">
    <property type="entry name" value="Mur_ligase_cen"/>
</dbReference>
<comment type="caution">
    <text evidence="11">The sequence shown here is derived from an EMBL/GenBank/DDBJ whole genome shotgun (WGS) entry which is preliminary data.</text>
</comment>
<dbReference type="NCBIfam" id="TIGR01087">
    <property type="entry name" value="murD"/>
    <property type="match status" value="1"/>
</dbReference>
<keyword evidence="3 7" id="KW-0963">Cytoplasm</keyword>
<dbReference type="Proteomes" id="UP001595840">
    <property type="component" value="Unassembled WGS sequence"/>
</dbReference>
<keyword evidence="7 8" id="KW-0133">Cell shape</keyword>
<dbReference type="Pfam" id="PF21799">
    <property type="entry name" value="MurD-like_N"/>
    <property type="match status" value="1"/>
</dbReference>
<feature type="domain" description="Mur ligase central" evidence="10">
    <location>
        <begin position="115"/>
        <end position="286"/>
    </location>
</feature>
<evidence type="ECO:0000256" key="3">
    <source>
        <dbReference type="ARBA" id="ARBA00022490"/>
    </source>
</evidence>
<evidence type="ECO:0000259" key="10">
    <source>
        <dbReference type="Pfam" id="PF08245"/>
    </source>
</evidence>
<evidence type="ECO:0000256" key="8">
    <source>
        <dbReference type="RuleBase" id="RU003664"/>
    </source>
</evidence>
<evidence type="ECO:0000256" key="2">
    <source>
        <dbReference type="ARBA" id="ARBA00004752"/>
    </source>
</evidence>
<comment type="function">
    <text evidence="7 8">Cell wall formation. Catalyzes the addition of glutamate to the nucleotide precursor UDP-N-acetylmuramoyl-L-alanine (UMA).</text>
</comment>
<reference evidence="12" key="1">
    <citation type="journal article" date="2019" name="Int. J. Syst. Evol. Microbiol.">
        <title>The Global Catalogue of Microorganisms (GCM) 10K type strain sequencing project: providing services to taxonomists for standard genome sequencing and annotation.</title>
        <authorList>
            <consortium name="The Broad Institute Genomics Platform"/>
            <consortium name="The Broad Institute Genome Sequencing Center for Infectious Disease"/>
            <person name="Wu L."/>
            <person name="Ma J."/>
        </authorList>
    </citation>
    <scope>NUCLEOTIDE SEQUENCE [LARGE SCALE GENOMIC DNA]</scope>
    <source>
        <strain evidence="12">CECT 8570</strain>
    </source>
</reference>
<comment type="similarity">
    <text evidence="7">Belongs to the MurCDEF family.</text>
</comment>
<evidence type="ECO:0000256" key="4">
    <source>
        <dbReference type="ARBA" id="ARBA00022598"/>
    </source>
</evidence>
<dbReference type="PANTHER" id="PTHR43692">
    <property type="entry name" value="UDP-N-ACETYLMURAMOYLALANINE--D-GLUTAMATE LIGASE"/>
    <property type="match status" value="1"/>
</dbReference>
<proteinExistence type="inferred from homology"/>
<evidence type="ECO:0000313" key="12">
    <source>
        <dbReference type="Proteomes" id="UP001595840"/>
    </source>
</evidence>
<dbReference type="InterPro" id="IPR005762">
    <property type="entry name" value="MurD"/>
</dbReference>
<keyword evidence="6 7" id="KW-0067">ATP-binding</keyword>
<evidence type="ECO:0000256" key="6">
    <source>
        <dbReference type="ARBA" id="ARBA00022840"/>
    </source>
</evidence>
<dbReference type="Pfam" id="PF08245">
    <property type="entry name" value="Mur_ligase_M"/>
    <property type="match status" value="1"/>
</dbReference>
<dbReference type="Gene3D" id="3.40.1190.10">
    <property type="entry name" value="Mur-like, catalytic domain"/>
    <property type="match status" value="1"/>
</dbReference>
<gene>
    <name evidence="7 11" type="primary">murD</name>
    <name evidence="11" type="ORF">ACFOX3_14980</name>
</gene>
<evidence type="ECO:0000313" key="11">
    <source>
        <dbReference type="EMBL" id="MFC4363617.1"/>
    </source>
</evidence>
<evidence type="ECO:0000256" key="1">
    <source>
        <dbReference type="ARBA" id="ARBA00004496"/>
    </source>
</evidence>
<keyword evidence="12" id="KW-1185">Reference proteome</keyword>
<evidence type="ECO:0000256" key="7">
    <source>
        <dbReference type="HAMAP-Rule" id="MF_00639"/>
    </source>
</evidence>
<dbReference type="InterPro" id="IPR004101">
    <property type="entry name" value="Mur_ligase_C"/>
</dbReference>
<comment type="catalytic activity">
    <reaction evidence="7 8">
        <text>UDP-N-acetyl-alpha-D-muramoyl-L-alanine + D-glutamate + ATP = UDP-N-acetyl-alpha-D-muramoyl-L-alanyl-D-glutamate + ADP + phosphate + H(+)</text>
        <dbReference type="Rhea" id="RHEA:16429"/>
        <dbReference type="ChEBI" id="CHEBI:15378"/>
        <dbReference type="ChEBI" id="CHEBI:29986"/>
        <dbReference type="ChEBI" id="CHEBI:30616"/>
        <dbReference type="ChEBI" id="CHEBI:43474"/>
        <dbReference type="ChEBI" id="CHEBI:83898"/>
        <dbReference type="ChEBI" id="CHEBI:83900"/>
        <dbReference type="ChEBI" id="CHEBI:456216"/>
        <dbReference type="EC" id="6.3.2.9"/>
    </reaction>
</comment>
<keyword evidence="5 7" id="KW-0547">Nucleotide-binding</keyword>
<dbReference type="EMBL" id="JBHSCX010000020">
    <property type="protein sequence ID" value="MFC4363617.1"/>
    <property type="molecule type" value="Genomic_DNA"/>
</dbReference>
<dbReference type="Pfam" id="PF02875">
    <property type="entry name" value="Mur_ligase_C"/>
    <property type="match status" value="1"/>
</dbReference>
<keyword evidence="7 8" id="KW-0573">Peptidoglycan synthesis</keyword>
<dbReference type="GO" id="GO:0008764">
    <property type="term" value="F:UDP-N-acetylmuramoylalanine-D-glutamate ligase activity"/>
    <property type="evidence" value="ECO:0007669"/>
    <property type="project" value="UniProtKB-EC"/>
</dbReference>
<name>A0ABV8V915_9GAMM</name>
<evidence type="ECO:0000256" key="5">
    <source>
        <dbReference type="ARBA" id="ARBA00022741"/>
    </source>
</evidence>
<dbReference type="SUPFAM" id="SSF51984">
    <property type="entry name" value="MurCD N-terminal domain"/>
    <property type="match status" value="1"/>
</dbReference>
<dbReference type="SUPFAM" id="SSF53623">
    <property type="entry name" value="MurD-like peptide ligases, catalytic domain"/>
    <property type="match status" value="1"/>
</dbReference>
<dbReference type="Gene3D" id="3.40.50.720">
    <property type="entry name" value="NAD(P)-binding Rossmann-like Domain"/>
    <property type="match status" value="1"/>
</dbReference>
<keyword evidence="7 8" id="KW-0961">Cell wall biogenesis/degradation</keyword>
<dbReference type="PANTHER" id="PTHR43692:SF1">
    <property type="entry name" value="UDP-N-ACETYLMURAMOYLALANINE--D-GLUTAMATE LIGASE"/>
    <property type="match status" value="1"/>
</dbReference>
<keyword evidence="4 7" id="KW-0436">Ligase</keyword>
<dbReference type="HAMAP" id="MF_00639">
    <property type="entry name" value="MurD"/>
    <property type="match status" value="1"/>
</dbReference>
<dbReference type="SUPFAM" id="SSF53244">
    <property type="entry name" value="MurD-like peptide ligases, peptide-binding domain"/>
    <property type="match status" value="1"/>
</dbReference>
<comment type="pathway">
    <text evidence="2 7 8">Cell wall biogenesis; peptidoglycan biosynthesis.</text>
</comment>
<dbReference type="InterPro" id="IPR036565">
    <property type="entry name" value="Mur-like_cat_sf"/>
</dbReference>